<feature type="transmembrane region" description="Helical" evidence="1">
    <location>
        <begin position="173"/>
        <end position="193"/>
    </location>
</feature>
<dbReference type="Pfam" id="PF14342">
    <property type="entry name" value="DUF4396"/>
    <property type="match status" value="1"/>
</dbReference>
<gene>
    <name evidence="3" type="ORF">DI598_13090</name>
</gene>
<feature type="transmembrane region" description="Helical" evidence="1">
    <location>
        <begin position="133"/>
        <end position="152"/>
    </location>
</feature>
<keyword evidence="1" id="KW-1133">Transmembrane helix</keyword>
<reference evidence="3 4" key="1">
    <citation type="submission" date="2017-11" db="EMBL/GenBank/DDBJ databases">
        <title>Infants hospitalized years apart are colonized by the same room-sourced microbial strains.</title>
        <authorList>
            <person name="Brooks B."/>
            <person name="Olm M.R."/>
            <person name="Firek B.A."/>
            <person name="Baker R."/>
            <person name="Thomas B.C."/>
            <person name="Morowitz M.J."/>
            <person name="Banfield J.F."/>
        </authorList>
    </citation>
    <scope>NUCLEOTIDE SEQUENCE [LARGE SCALE GENOMIC DNA]</scope>
    <source>
        <strain evidence="3">S2_009_000_R2_76</strain>
    </source>
</reference>
<proteinExistence type="predicted"/>
<dbReference type="EMBL" id="QFOI01000257">
    <property type="protein sequence ID" value="PZP45576.1"/>
    <property type="molecule type" value="Genomic_DNA"/>
</dbReference>
<sequence length="237" mass="26968">METLHTIGILYLFVGIVSFLFLLFDIVVKKQRQAMSIMNIVWPITGLYLGIIAIILYKKWGKAKHETSHMDHMHIDMSMPNSMKMSVNNVNFKTTALSTMHCGSGCTLGDAISEPLMLVFPITIVSNAMYNKWLIQFAFAFVIGILFQYFAIKQMQPKLPFSKIILKALKADTLSLIFWQIGMYGGMAIAKTILPIHSMQPTTTIYWFCMQIAMILGFCTAFPINYWLLKKGVKEPM</sequence>
<evidence type="ECO:0000313" key="3">
    <source>
        <dbReference type="EMBL" id="PZP45576.1"/>
    </source>
</evidence>
<dbReference type="AlphaFoldDB" id="A0A2W5GIK4"/>
<feature type="transmembrane region" description="Helical" evidence="1">
    <location>
        <begin position="205"/>
        <end position="229"/>
    </location>
</feature>
<evidence type="ECO:0000259" key="2">
    <source>
        <dbReference type="Pfam" id="PF14342"/>
    </source>
</evidence>
<organism evidence="3 4">
    <name type="scientific">Pseudopedobacter saltans</name>
    <dbReference type="NCBI Taxonomy" id="151895"/>
    <lineage>
        <taxon>Bacteria</taxon>
        <taxon>Pseudomonadati</taxon>
        <taxon>Bacteroidota</taxon>
        <taxon>Sphingobacteriia</taxon>
        <taxon>Sphingobacteriales</taxon>
        <taxon>Sphingobacteriaceae</taxon>
        <taxon>Pseudopedobacter</taxon>
    </lineage>
</organism>
<protein>
    <recommendedName>
        <fullName evidence="2">DUF4396 domain-containing protein</fullName>
    </recommendedName>
</protein>
<comment type="caution">
    <text evidence="3">The sequence shown here is derived from an EMBL/GenBank/DDBJ whole genome shotgun (WGS) entry which is preliminary data.</text>
</comment>
<evidence type="ECO:0000313" key="4">
    <source>
        <dbReference type="Proteomes" id="UP000249645"/>
    </source>
</evidence>
<evidence type="ECO:0000256" key="1">
    <source>
        <dbReference type="SAM" id="Phobius"/>
    </source>
</evidence>
<name>A0A2W5GIK4_9SPHI</name>
<feature type="transmembrane region" description="Helical" evidence="1">
    <location>
        <begin position="40"/>
        <end position="57"/>
    </location>
</feature>
<keyword evidence="1" id="KW-0472">Membrane</keyword>
<dbReference type="Proteomes" id="UP000249645">
    <property type="component" value="Unassembled WGS sequence"/>
</dbReference>
<keyword evidence="1" id="KW-0812">Transmembrane</keyword>
<feature type="transmembrane region" description="Helical" evidence="1">
    <location>
        <begin position="6"/>
        <end position="28"/>
    </location>
</feature>
<feature type="domain" description="DUF4396" evidence="2">
    <location>
        <begin position="93"/>
        <end position="234"/>
    </location>
</feature>
<accession>A0A2W5GIK4</accession>
<dbReference type="InterPro" id="IPR025509">
    <property type="entry name" value="DUF4396"/>
</dbReference>